<name>A0ABQ2WQ66_9ALTE</name>
<feature type="transmembrane region" description="Helical" evidence="7">
    <location>
        <begin position="158"/>
        <end position="177"/>
    </location>
</feature>
<feature type="transmembrane region" description="Helical" evidence="7">
    <location>
        <begin position="65"/>
        <end position="88"/>
    </location>
</feature>
<feature type="transmembrane region" description="Helical" evidence="7">
    <location>
        <begin position="394"/>
        <end position="412"/>
    </location>
</feature>
<keyword evidence="3" id="KW-1003">Cell membrane</keyword>
<evidence type="ECO:0000256" key="7">
    <source>
        <dbReference type="SAM" id="Phobius"/>
    </source>
</evidence>
<comment type="subcellular location">
    <subcellularLocation>
        <location evidence="1">Cell membrane</location>
        <topology evidence="1">Multi-pass membrane protein</topology>
    </subcellularLocation>
</comment>
<feature type="transmembrane region" description="Helical" evidence="7">
    <location>
        <begin position="5"/>
        <end position="22"/>
    </location>
</feature>
<accession>A0ABQ2WQ66</accession>
<evidence type="ECO:0000256" key="4">
    <source>
        <dbReference type="ARBA" id="ARBA00022692"/>
    </source>
</evidence>
<dbReference type="EMBL" id="BMYR01000007">
    <property type="protein sequence ID" value="GGW62674.1"/>
    <property type="molecule type" value="Genomic_DNA"/>
</dbReference>
<protein>
    <recommendedName>
        <fullName evidence="10">Polysaccharide biosynthesis protein</fullName>
    </recommendedName>
</protein>
<evidence type="ECO:0000256" key="5">
    <source>
        <dbReference type="ARBA" id="ARBA00022989"/>
    </source>
</evidence>
<feature type="transmembrane region" description="Helical" evidence="7">
    <location>
        <begin position="133"/>
        <end position="152"/>
    </location>
</feature>
<feature type="transmembrane region" description="Helical" evidence="7">
    <location>
        <begin position="432"/>
        <end position="454"/>
    </location>
</feature>
<feature type="transmembrane region" description="Helical" evidence="7">
    <location>
        <begin position="100"/>
        <end position="121"/>
    </location>
</feature>
<evidence type="ECO:0000256" key="1">
    <source>
        <dbReference type="ARBA" id="ARBA00004651"/>
    </source>
</evidence>
<feature type="transmembrane region" description="Helical" evidence="7">
    <location>
        <begin position="340"/>
        <end position="358"/>
    </location>
</feature>
<organism evidence="8 9">
    <name type="scientific">Alishewanella tabrizica</name>
    <dbReference type="NCBI Taxonomy" id="671278"/>
    <lineage>
        <taxon>Bacteria</taxon>
        <taxon>Pseudomonadati</taxon>
        <taxon>Pseudomonadota</taxon>
        <taxon>Gammaproteobacteria</taxon>
        <taxon>Alteromonadales</taxon>
        <taxon>Alteromonadaceae</taxon>
        <taxon>Alishewanella</taxon>
    </lineage>
</organism>
<keyword evidence="4 7" id="KW-0812">Transmembrane</keyword>
<dbReference type="PANTHER" id="PTHR30250:SF10">
    <property type="entry name" value="LIPOPOLYSACCHARIDE BIOSYNTHESIS PROTEIN WZXC"/>
    <property type="match status" value="1"/>
</dbReference>
<feature type="transmembrane region" description="Helical" evidence="7">
    <location>
        <begin position="364"/>
        <end position="382"/>
    </location>
</feature>
<gene>
    <name evidence="8" type="ORF">GCM10008111_18300</name>
</gene>
<evidence type="ECO:0000256" key="3">
    <source>
        <dbReference type="ARBA" id="ARBA00022475"/>
    </source>
</evidence>
<reference evidence="9" key="1">
    <citation type="journal article" date="2019" name="Int. J. Syst. Evol. Microbiol.">
        <title>The Global Catalogue of Microorganisms (GCM) 10K type strain sequencing project: providing services to taxonomists for standard genome sequencing and annotation.</title>
        <authorList>
            <consortium name="The Broad Institute Genomics Platform"/>
            <consortium name="The Broad Institute Genome Sequencing Center for Infectious Disease"/>
            <person name="Wu L."/>
            <person name="Ma J."/>
        </authorList>
    </citation>
    <scope>NUCLEOTIDE SEQUENCE [LARGE SCALE GENOMIC DNA]</scope>
    <source>
        <strain evidence="9">KCTC 23723</strain>
    </source>
</reference>
<evidence type="ECO:0008006" key="10">
    <source>
        <dbReference type="Google" id="ProtNLM"/>
    </source>
</evidence>
<feature type="transmembrane region" description="Helical" evidence="7">
    <location>
        <begin position="28"/>
        <end position="53"/>
    </location>
</feature>
<keyword evidence="5 7" id="KW-1133">Transmembrane helix</keyword>
<comment type="caution">
    <text evidence="8">The sequence shown here is derived from an EMBL/GenBank/DDBJ whole genome shotgun (WGS) entry which is preliminary data.</text>
</comment>
<evidence type="ECO:0000313" key="8">
    <source>
        <dbReference type="EMBL" id="GGW62674.1"/>
    </source>
</evidence>
<evidence type="ECO:0000313" key="9">
    <source>
        <dbReference type="Proteomes" id="UP000634667"/>
    </source>
</evidence>
<comment type="similarity">
    <text evidence="2">Belongs to the polysaccharide synthase family.</text>
</comment>
<evidence type="ECO:0000256" key="6">
    <source>
        <dbReference type="ARBA" id="ARBA00023136"/>
    </source>
</evidence>
<evidence type="ECO:0000256" key="2">
    <source>
        <dbReference type="ARBA" id="ARBA00007430"/>
    </source>
</evidence>
<dbReference type="PANTHER" id="PTHR30250">
    <property type="entry name" value="PST FAMILY PREDICTED COLANIC ACID TRANSPORTER"/>
    <property type="match status" value="1"/>
</dbReference>
<dbReference type="InterPro" id="IPR050833">
    <property type="entry name" value="Poly_Biosynth_Transport"/>
</dbReference>
<keyword evidence="9" id="KW-1185">Reference proteome</keyword>
<sequence length="475" mass="53819">MFGKLIVRSLGIISTLILVRLLDPKDFGIVAIGILIIGFFEVLSNAGVNRYLILQPSPSDDDYNAAWTINIFLRTVLNIILILLASSAARLFENPELETVIYIMCLTEFFYSFRNIGMVKLEKELNYQKENKVLILAKILSFCACLTAAYYFRNYYALLIGNIVNVIISIIGSYMVVSYRPKFNFKFQAEMFSYSKFLLFRNIVSYIRSQMDILLVGKRFGDVATGQFSVARQFSAMPQSELVSPAMQPIFSGLAKFKSEPAKLMANSIQVLQLGYLFLAPCALGLLAVAEPFTLVVLGEKWLPVKDFIGVLALLMIIFITQSVITTLYDANNKIKYSMFGDFAGIVLLATGFIYYSVNSVTEFAYLRVFVGAINFCFIIYFAKIFVELPVKKVLEVLMLPLSLSLAMYYFLMLLKPYFYSYPSAVELFLTVFFGFTIYVLLLLLFSILIRIFIKGGEFNLLIDSLPISVLKRLK</sequence>
<proteinExistence type="inferred from homology"/>
<feature type="transmembrane region" description="Helical" evidence="7">
    <location>
        <begin position="308"/>
        <end position="328"/>
    </location>
</feature>
<feature type="transmembrane region" description="Helical" evidence="7">
    <location>
        <begin position="274"/>
        <end position="296"/>
    </location>
</feature>
<dbReference type="Proteomes" id="UP000634667">
    <property type="component" value="Unassembled WGS sequence"/>
</dbReference>
<keyword evidence="6 7" id="KW-0472">Membrane</keyword>
<dbReference type="Pfam" id="PF13440">
    <property type="entry name" value="Polysacc_synt_3"/>
    <property type="match status" value="1"/>
</dbReference>